<name>A0A3B1CV63_9ZZZZ</name>
<protein>
    <recommendedName>
        <fullName evidence="2">PAS domain-containing protein</fullName>
    </recommendedName>
</protein>
<reference evidence="1" key="1">
    <citation type="submission" date="2018-06" db="EMBL/GenBank/DDBJ databases">
        <authorList>
            <person name="Zhirakovskaya E."/>
        </authorList>
    </citation>
    <scope>NUCLEOTIDE SEQUENCE</scope>
</reference>
<dbReference type="InterPro" id="IPR035965">
    <property type="entry name" value="PAS-like_dom_sf"/>
</dbReference>
<gene>
    <name evidence="1" type="ORF">MNBD_NITROSPINAE05-207</name>
</gene>
<organism evidence="1">
    <name type="scientific">hydrothermal vent metagenome</name>
    <dbReference type="NCBI Taxonomy" id="652676"/>
    <lineage>
        <taxon>unclassified sequences</taxon>
        <taxon>metagenomes</taxon>
        <taxon>ecological metagenomes</taxon>
    </lineage>
</organism>
<dbReference type="EMBL" id="UOGG01000191">
    <property type="protein sequence ID" value="VAX32272.1"/>
    <property type="molecule type" value="Genomic_DNA"/>
</dbReference>
<evidence type="ECO:0008006" key="2">
    <source>
        <dbReference type="Google" id="ProtNLM"/>
    </source>
</evidence>
<sequence>MELEENTEQKVDIFQQAIGLAKENHRLAQEKEEAEERVASQAKFPSENPNPVLRIGNDKCLLYANAPALSLLNNKLLNGETAKTGDQVPFEFQKMASHAFSSQSIQQSEIKVGMQTFHLQWAPILSEGYVNVYGRDITKRKKTEQALKESETRAQEVLNHAACGIITIDEHGVLDSFKPAT</sequence>
<accession>A0A3B1CV63</accession>
<evidence type="ECO:0000313" key="1">
    <source>
        <dbReference type="EMBL" id="VAX32272.1"/>
    </source>
</evidence>
<dbReference type="AlphaFoldDB" id="A0A3B1CV63"/>
<feature type="non-terminal residue" evidence="1">
    <location>
        <position position="181"/>
    </location>
</feature>
<dbReference type="SUPFAM" id="SSF55785">
    <property type="entry name" value="PYP-like sensor domain (PAS domain)"/>
    <property type="match status" value="1"/>
</dbReference>
<proteinExistence type="predicted"/>
<dbReference type="Gene3D" id="3.30.450.20">
    <property type="entry name" value="PAS domain"/>
    <property type="match status" value="1"/>
</dbReference>